<keyword evidence="7 11" id="KW-1133">Transmembrane helix</keyword>
<gene>
    <name evidence="14" type="primary">ftsX</name>
    <name evidence="14" type="ORF">H9841_07735</name>
</gene>
<dbReference type="EMBL" id="DXDX01000140">
    <property type="protein sequence ID" value="HIY21773.1"/>
    <property type="molecule type" value="Genomic_DNA"/>
</dbReference>
<evidence type="ECO:0000256" key="1">
    <source>
        <dbReference type="ARBA" id="ARBA00004651"/>
    </source>
</evidence>
<reference evidence="14" key="1">
    <citation type="journal article" date="2021" name="PeerJ">
        <title>Extensive microbial diversity within the chicken gut microbiome revealed by metagenomics and culture.</title>
        <authorList>
            <person name="Gilroy R."/>
            <person name="Ravi A."/>
            <person name="Getino M."/>
            <person name="Pursley I."/>
            <person name="Horton D.L."/>
            <person name="Alikhan N.F."/>
            <person name="Baker D."/>
            <person name="Gharbi K."/>
            <person name="Hall N."/>
            <person name="Watson M."/>
            <person name="Adriaenssens E.M."/>
            <person name="Foster-Nyarko E."/>
            <person name="Jarju S."/>
            <person name="Secka A."/>
            <person name="Antonio M."/>
            <person name="Oren A."/>
            <person name="Chaudhuri R.R."/>
            <person name="La Ragione R."/>
            <person name="Hildebrand F."/>
            <person name="Pallen M.J."/>
        </authorList>
    </citation>
    <scope>NUCLEOTIDE SEQUENCE</scope>
    <source>
        <strain evidence="14">ChiBcec16_6824</strain>
    </source>
</reference>
<evidence type="ECO:0000256" key="3">
    <source>
        <dbReference type="ARBA" id="ARBA00021907"/>
    </source>
</evidence>
<dbReference type="PIRSF" id="PIRSF003097">
    <property type="entry name" value="FtsX"/>
    <property type="match status" value="1"/>
</dbReference>
<feature type="transmembrane region" description="Helical" evidence="11">
    <location>
        <begin position="214"/>
        <end position="237"/>
    </location>
</feature>
<keyword evidence="9 10" id="KW-0131">Cell cycle</keyword>
<dbReference type="InterPro" id="IPR004513">
    <property type="entry name" value="FtsX"/>
</dbReference>
<feature type="domain" description="ABC3 transporter permease C-terminal" evidence="12">
    <location>
        <begin position="174"/>
        <end position="294"/>
    </location>
</feature>
<dbReference type="GO" id="GO:0051301">
    <property type="term" value="P:cell division"/>
    <property type="evidence" value="ECO:0007669"/>
    <property type="project" value="UniProtKB-KW"/>
</dbReference>
<feature type="domain" description="FtsX extracellular" evidence="13">
    <location>
        <begin position="63"/>
        <end position="149"/>
    </location>
</feature>
<comment type="similarity">
    <text evidence="2 10">Belongs to the ABC-4 integral membrane protein family. FtsX subfamily.</text>
</comment>
<dbReference type="PANTHER" id="PTHR47755">
    <property type="entry name" value="CELL DIVISION PROTEIN FTSX"/>
    <property type="match status" value="1"/>
</dbReference>
<dbReference type="InterPro" id="IPR040690">
    <property type="entry name" value="FtsX_ECD"/>
</dbReference>
<evidence type="ECO:0000256" key="2">
    <source>
        <dbReference type="ARBA" id="ARBA00007379"/>
    </source>
</evidence>
<evidence type="ECO:0000256" key="5">
    <source>
        <dbReference type="ARBA" id="ARBA00022618"/>
    </source>
</evidence>
<keyword evidence="8 10" id="KW-0472">Membrane</keyword>
<dbReference type="GO" id="GO:0005886">
    <property type="term" value="C:plasma membrane"/>
    <property type="evidence" value="ECO:0007669"/>
    <property type="project" value="UniProtKB-SubCell"/>
</dbReference>
<evidence type="ECO:0000259" key="12">
    <source>
        <dbReference type="Pfam" id="PF02687"/>
    </source>
</evidence>
<dbReference type="Pfam" id="PF02687">
    <property type="entry name" value="FtsX"/>
    <property type="match status" value="1"/>
</dbReference>
<comment type="function">
    <text evidence="10">Part of the ABC transporter FtsEX involved in asymmetric cellular division facilitating the initiation of sporulation.</text>
</comment>
<evidence type="ECO:0000313" key="15">
    <source>
        <dbReference type="Proteomes" id="UP000823868"/>
    </source>
</evidence>
<dbReference type="Pfam" id="PF18075">
    <property type="entry name" value="FtsX_ECD"/>
    <property type="match status" value="1"/>
</dbReference>
<dbReference type="NCBIfam" id="NF038347">
    <property type="entry name" value="FtsX_Gpos"/>
    <property type="match status" value="1"/>
</dbReference>
<sequence>MKHFNNIGYFFVEGFRSIFAHGLMSFAALCMIVCCLLIMGSFSLVAINLDEMWGSYEQQNEFLAFVDESYSEEEAKALQSSIEAVPNVAEVTFMSKTEAKDEFAADKDENELFESLPDTVFRDRYRIHVVNLEQLEQTVEQVRQIPGIVNITAAPEIAEGFVVVRNIASGVALILVVTLLLVSLFIITNTIRLATFNRRDEIAIMKMCGATNSFVRWPFVFEGLIIGLFGAVLAFFLQWGIYELIARAIAGSDTIQLITMLPFKRLAGRVMAIFAGTGFVIGVGGSILAIRRFLQV</sequence>
<evidence type="ECO:0000256" key="7">
    <source>
        <dbReference type="ARBA" id="ARBA00022989"/>
    </source>
</evidence>
<evidence type="ECO:0000256" key="6">
    <source>
        <dbReference type="ARBA" id="ARBA00022692"/>
    </source>
</evidence>
<dbReference type="AlphaFoldDB" id="A0A9D1Y955"/>
<proteinExistence type="inferred from homology"/>
<evidence type="ECO:0000256" key="10">
    <source>
        <dbReference type="PIRNR" id="PIRNR003097"/>
    </source>
</evidence>
<feature type="transmembrane region" description="Helical" evidence="11">
    <location>
        <begin position="171"/>
        <end position="194"/>
    </location>
</feature>
<dbReference type="Proteomes" id="UP000823868">
    <property type="component" value="Unassembled WGS sequence"/>
</dbReference>
<dbReference type="PANTHER" id="PTHR47755:SF1">
    <property type="entry name" value="CELL DIVISION PROTEIN FTSX"/>
    <property type="match status" value="1"/>
</dbReference>
<keyword evidence="6 11" id="KW-0812">Transmembrane</keyword>
<keyword evidence="4 10" id="KW-1003">Cell membrane</keyword>
<feature type="transmembrane region" description="Helical" evidence="11">
    <location>
        <begin position="270"/>
        <end position="290"/>
    </location>
</feature>
<evidence type="ECO:0000313" key="14">
    <source>
        <dbReference type="EMBL" id="HIY21773.1"/>
    </source>
</evidence>
<protein>
    <recommendedName>
        <fullName evidence="3 10">Cell division protein FtsX</fullName>
    </recommendedName>
</protein>
<keyword evidence="5 10" id="KW-0132">Cell division</keyword>
<evidence type="ECO:0000256" key="8">
    <source>
        <dbReference type="ARBA" id="ARBA00023136"/>
    </source>
</evidence>
<feature type="transmembrane region" description="Helical" evidence="11">
    <location>
        <begin position="26"/>
        <end position="47"/>
    </location>
</feature>
<comment type="caution">
    <text evidence="14">The sequence shown here is derived from an EMBL/GenBank/DDBJ whole genome shotgun (WGS) entry which is preliminary data.</text>
</comment>
<dbReference type="Gene3D" id="3.30.70.3040">
    <property type="match status" value="1"/>
</dbReference>
<evidence type="ECO:0000259" key="13">
    <source>
        <dbReference type="Pfam" id="PF18075"/>
    </source>
</evidence>
<name>A0A9D1Y955_9FIRM</name>
<organism evidence="14 15">
    <name type="scientific">Candidatus Flavonifractor merdigallinarum</name>
    <dbReference type="NCBI Taxonomy" id="2838589"/>
    <lineage>
        <taxon>Bacteria</taxon>
        <taxon>Bacillati</taxon>
        <taxon>Bacillota</taxon>
        <taxon>Clostridia</taxon>
        <taxon>Eubacteriales</taxon>
        <taxon>Oscillospiraceae</taxon>
        <taxon>Flavonifractor</taxon>
    </lineage>
</organism>
<comment type="subcellular location">
    <subcellularLocation>
        <location evidence="1">Cell membrane</location>
        <topology evidence="1">Multi-pass membrane protein</topology>
    </subcellularLocation>
</comment>
<dbReference type="InterPro" id="IPR003838">
    <property type="entry name" value="ABC3_permease_C"/>
</dbReference>
<reference evidence="14" key="2">
    <citation type="submission" date="2021-04" db="EMBL/GenBank/DDBJ databases">
        <authorList>
            <person name="Gilroy R."/>
        </authorList>
    </citation>
    <scope>NUCLEOTIDE SEQUENCE</scope>
    <source>
        <strain evidence="14">ChiBcec16_6824</strain>
    </source>
</reference>
<evidence type="ECO:0000256" key="9">
    <source>
        <dbReference type="ARBA" id="ARBA00023306"/>
    </source>
</evidence>
<accession>A0A9D1Y955</accession>
<dbReference type="InterPro" id="IPR058204">
    <property type="entry name" value="FtsX_firmicutes-type"/>
</dbReference>
<evidence type="ECO:0000256" key="4">
    <source>
        <dbReference type="ARBA" id="ARBA00022475"/>
    </source>
</evidence>
<evidence type="ECO:0000256" key="11">
    <source>
        <dbReference type="SAM" id="Phobius"/>
    </source>
</evidence>